<dbReference type="EMBL" id="WEGK01000002">
    <property type="protein sequence ID" value="MQY18258.1"/>
    <property type="molecule type" value="Genomic_DNA"/>
</dbReference>
<comment type="caution">
    <text evidence="1">The sequence shown here is derived from an EMBL/GenBank/DDBJ whole genome shotgun (WGS) entry which is preliminary data.</text>
</comment>
<proteinExistence type="predicted"/>
<dbReference type="RefSeq" id="WP_153408361.1">
    <property type="nucleotide sequence ID" value="NZ_WEGK01000002.1"/>
</dbReference>
<organism evidence="1 2">
    <name type="scientific">Nocardia macrotermitis</name>
    <dbReference type="NCBI Taxonomy" id="2585198"/>
    <lineage>
        <taxon>Bacteria</taxon>
        <taxon>Bacillati</taxon>
        <taxon>Actinomycetota</taxon>
        <taxon>Actinomycetes</taxon>
        <taxon>Mycobacteriales</taxon>
        <taxon>Nocardiaceae</taxon>
        <taxon>Nocardia</taxon>
    </lineage>
</organism>
<gene>
    <name evidence="1" type="ORF">NRB20_13270</name>
</gene>
<keyword evidence="2" id="KW-1185">Reference proteome</keyword>
<dbReference type="AlphaFoldDB" id="A0A7K0CXW4"/>
<dbReference type="OrthoDB" id="3541837at2"/>
<evidence type="ECO:0008006" key="3">
    <source>
        <dbReference type="Google" id="ProtNLM"/>
    </source>
</evidence>
<name>A0A7K0CXW4_9NOCA</name>
<reference evidence="1 2" key="1">
    <citation type="submission" date="2019-10" db="EMBL/GenBank/DDBJ databases">
        <title>Nocardia macrotermitis sp. nov. and Nocardia aurantia sp. nov., isolated from the gut of fungus growing-termite Macrotermes natalensis.</title>
        <authorList>
            <person name="Benndorf R."/>
            <person name="Schwitalla J."/>
            <person name="Martin K."/>
            <person name="De Beer W."/>
            <person name="Kaster A.-K."/>
            <person name="Vollmers J."/>
            <person name="Poulsen M."/>
            <person name="Beemelmanns C."/>
        </authorList>
    </citation>
    <scope>NUCLEOTIDE SEQUENCE [LARGE SCALE GENOMIC DNA]</scope>
    <source>
        <strain evidence="1 2">RB20</strain>
    </source>
</reference>
<evidence type="ECO:0000313" key="2">
    <source>
        <dbReference type="Proteomes" id="UP000438448"/>
    </source>
</evidence>
<dbReference type="Proteomes" id="UP000438448">
    <property type="component" value="Unassembled WGS sequence"/>
</dbReference>
<evidence type="ECO:0000313" key="1">
    <source>
        <dbReference type="EMBL" id="MQY18258.1"/>
    </source>
</evidence>
<sequence>MGIIDRAPSRAAAVVQGLERDRLRRASEHDAEILADAGPDPDMDALAAFAAGTPLHDLG</sequence>
<accession>A0A7K0CXW4</accession>
<protein>
    <recommendedName>
        <fullName evidence="3">Antitoxin</fullName>
    </recommendedName>
</protein>